<feature type="chain" id="PRO_5037818674" evidence="1">
    <location>
        <begin position="18"/>
        <end position="470"/>
    </location>
</feature>
<evidence type="ECO:0000313" key="4">
    <source>
        <dbReference type="Proteomes" id="UP000664303"/>
    </source>
</evidence>
<accession>A0A939DJ53</accession>
<dbReference type="PROSITE" id="PS51257">
    <property type="entry name" value="PROKAR_LIPOPROTEIN"/>
    <property type="match status" value="1"/>
</dbReference>
<comment type="caution">
    <text evidence="3">The sequence shown here is derived from an EMBL/GenBank/DDBJ whole genome shotgun (WGS) entry which is preliminary data.</text>
</comment>
<dbReference type="EMBL" id="JAFKCZ010000014">
    <property type="protein sequence ID" value="MBN7798417.1"/>
    <property type="molecule type" value="Genomic_DNA"/>
</dbReference>
<dbReference type="AlphaFoldDB" id="A0A939DJ53"/>
<evidence type="ECO:0000313" key="3">
    <source>
        <dbReference type="EMBL" id="MBN7798417.1"/>
    </source>
</evidence>
<dbReference type="Pfam" id="PF14344">
    <property type="entry name" value="DUF4397"/>
    <property type="match status" value="2"/>
</dbReference>
<dbReference type="Proteomes" id="UP000664303">
    <property type="component" value="Unassembled WGS sequence"/>
</dbReference>
<evidence type="ECO:0000256" key="1">
    <source>
        <dbReference type="SAM" id="SignalP"/>
    </source>
</evidence>
<organism evidence="3 4">
    <name type="scientific">Parahaliea mediterranea</name>
    <dbReference type="NCBI Taxonomy" id="651086"/>
    <lineage>
        <taxon>Bacteria</taxon>
        <taxon>Pseudomonadati</taxon>
        <taxon>Pseudomonadota</taxon>
        <taxon>Gammaproteobacteria</taxon>
        <taxon>Cellvibrionales</taxon>
        <taxon>Halieaceae</taxon>
        <taxon>Parahaliea</taxon>
    </lineage>
</organism>
<proteinExistence type="predicted"/>
<reference evidence="3" key="1">
    <citation type="submission" date="2021-02" db="EMBL/GenBank/DDBJ databases">
        <title>PHA producing bacteria isolated from coastal sediment in Guangdong, Shenzhen.</title>
        <authorList>
            <person name="Zheng W."/>
            <person name="Yu S."/>
            <person name="Huang Y."/>
        </authorList>
    </citation>
    <scope>NUCLEOTIDE SEQUENCE</scope>
    <source>
        <strain evidence="3">TN14-10</strain>
    </source>
</reference>
<feature type="signal peptide" evidence="1">
    <location>
        <begin position="1"/>
        <end position="17"/>
    </location>
</feature>
<name>A0A939DJ53_9GAMM</name>
<dbReference type="RefSeq" id="WP_206561859.1">
    <property type="nucleotide sequence ID" value="NZ_JAFKCZ010000014.1"/>
</dbReference>
<dbReference type="InterPro" id="IPR025510">
    <property type="entry name" value="DUF4397"/>
</dbReference>
<feature type="domain" description="DUF4397" evidence="2">
    <location>
        <begin position="262"/>
        <end position="373"/>
    </location>
</feature>
<protein>
    <submittedName>
        <fullName evidence="3">DUF4397 domain-containing protein</fullName>
    </submittedName>
</protein>
<gene>
    <name evidence="3" type="ORF">JYP50_17580</name>
</gene>
<keyword evidence="1" id="KW-0732">Signal</keyword>
<sequence length="470" mass="48118">MQLIKYFSFALLLPLVAACSDGSDNDSQDMPDPMPPVPEVRSAELRVTHASPDAPDVNVYVDGERALENVPFKATSGLIEFDPGTYEVEVRGLLPDGSEVSVIGPVALTLEEGQRTDVVAYDRLFDAAGEVNIKARVLDPVAIGDVGDVQVSVLHAAAGVGTVDVFVTAPGEALAGASPINLAFGDAAGPVALEPDTQYQVRIAPAGSTDVVFDSGALSFPAGTELLAVAVDNTFKTGASPASLLAVGAAEASEVVDVNSVSAVRVVHNSADTPAVDVLVDGAVALDAVPFPAASAYDDIQAPSGTYNVVVAADADNSIAPIDADLELEAPRSYTVLAVGSFAEDTIEAVLTGDERRSVATEATVRVVHGSYLVAAEIPVDVYLTADGVIADAEPAIANLAYPDATDQLAIAPGNYWVTVTAAGDKAVVAFDSGAPLALEAGNHYTAIARDPSSAEVTGSPLIQLTLLVD</sequence>
<keyword evidence="4" id="KW-1185">Reference proteome</keyword>
<feature type="domain" description="DUF4397" evidence="2">
    <location>
        <begin position="43"/>
        <end position="165"/>
    </location>
</feature>
<evidence type="ECO:0000259" key="2">
    <source>
        <dbReference type="Pfam" id="PF14344"/>
    </source>
</evidence>